<sequence length="129" mass="14977">MKTLYAKVKFTNEIVKNKYNDKTYDYITFFNDLKEGDLIVVGTKFGYSVAEFVCYKDEKGNSNSFIVDKVDTSVYESLRERQYKIKKLSKEIDERAKQALQRKKLDELATSDQELKTMLDTLDALVSAD</sequence>
<proteinExistence type="predicted"/>
<dbReference type="Proteomes" id="UP000518829">
    <property type="component" value="Unassembled WGS sequence"/>
</dbReference>
<name>A0ABR6SQJ8_9LIST</name>
<evidence type="ECO:0000313" key="1">
    <source>
        <dbReference type="EMBL" id="MBC1376554.1"/>
    </source>
</evidence>
<organism evidence="1 2">
    <name type="scientific">Listeria farberi</name>
    <dbReference type="NCBI Taxonomy" id="2713500"/>
    <lineage>
        <taxon>Bacteria</taxon>
        <taxon>Bacillati</taxon>
        <taxon>Bacillota</taxon>
        <taxon>Bacilli</taxon>
        <taxon>Bacillales</taxon>
        <taxon>Listeriaceae</taxon>
        <taxon>Listeria</taxon>
    </lineage>
</organism>
<comment type="caution">
    <text evidence="1">The sequence shown here is derived from an EMBL/GenBank/DDBJ whole genome shotgun (WGS) entry which is preliminary data.</text>
</comment>
<gene>
    <name evidence="1" type="ORF">HB839_13555</name>
</gene>
<evidence type="ECO:0000313" key="2">
    <source>
        <dbReference type="Proteomes" id="UP000518829"/>
    </source>
</evidence>
<dbReference type="RefSeq" id="WP_185323139.1">
    <property type="nucleotide sequence ID" value="NZ_JAARPH010000005.1"/>
</dbReference>
<reference evidence="1 2" key="1">
    <citation type="submission" date="2020-03" db="EMBL/GenBank/DDBJ databases">
        <title>Soil Listeria distribution.</title>
        <authorList>
            <person name="Liao J."/>
            <person name="Wiedmann M."/>
        </authorList>
    </citation>
    <scope>NUCLEOTIDE SEQUENCE [LARGE SCALE GENOMIC DNA]</scope>
    <source>
        <strain evidence="1 2">FSL L7-1699</strain>
    </source>
</reference>
<dbReference type="EMBL" id="JAARPH010000005">
    <property type="protein sequence ID" value="MBC1376554.1"/>
    <property type="molecule type" value="Genomic_DNA"/>
</dbReference>
<protein>
    <submittedName>
        <fullName evidence="1">Uncharacterized protein</fullName>
    </submittedName>
</protein>
<accession>A0ABR6SQJ8</accession>
<keyword evidence="2" id="KW-1185">Reference proteome</keyword>